<dbReference type="InterPro" id="IPR014352">
    <property type="entry name" value="FERM/acyl-CoA-bd_prot_sf"/>
</dbReference>
<dbReference type="AlphaFoldDB" id="A0A8J1M919"/>
<proteinExistence type="predicted"/>
<dbReference type="PRINTS" id="PR00935">
    <property type="entry name" value="BAND41"/>
</dbReference>
<dbReference type="InterPro" id="IPR011993">
    <property type="entry name" value="PH-like_dom_sf"/>
</dbReference>
<comment type="subcellular location">
    <subcellularLocation>
        <location evidence="1">Cell membrane</location>
        <topology evidence="1">Peripheral membrane protein</topology>
    </subcellularLocation>
</comment>
<evidence type="ECO:0000256" key="2">
    <source>
        <dbReference type="ARBA" id="ARBA00022475"/>
    </source>
</evidence>
<dbReference type="GO" id="GO:1902115">
    <property type="term" value="P:regulation of organelle assembly"/>
    <property type="evidence" value="ECO:0000318"/>
    <property type="project" value="GO_Central"/>
</dbReference>
<dbReference type="Pfam" id="PF00373">
    <property type="entry name" value="FERM_M"/>
    <property type="match status" value="1"/>
</dbReference>
<dbReference type="InterPro" id="IPR019749">
    <property type="entry name" value="Band_41_domain"/>
</dbReference>
<dbReference type="OrthoDB" id="6018897at2759"/>
<dbReference type="GO" id="GO:0005886">
    <property type="term" value="C:plasma membrane"/>
    <property type="evidence" value="ECO:0000318"/>
    <property type="project" value="GO_Central"/>
</dbReference>
<evidence type="ECO:0000313" key="7">
    <source>
        <dbReference type="RefSeq" id="XP_041438192.1"/>
    </source>
</evidence>
<keyword evidence="6" id="KW-1185">Reference proteome</keyword>
<dbReference type="InterPro" id="IPR011174">
    <property type="entry name" value="ERM"/>
</dbReference>
<dbReference type="SMART" id="SM00295">
    <property type="entry name" value="B41"/>
    <property type="match status" value="1"/>
</dbReference>
<dbReference type="Pfam" id="PF00769">
    <property type="entry name" value="ERM_C"/>
    <property type="match status" value="1"/>
</dbReference>
<dbReference type="Gene3D" id="2.30.29.30">
    <property type="entry name" value="Pleckstrin-homology domain (PH domain)/Phosphotyrosine-binding domain (PTB)"/>
    <property type="match status" value="1"/>
</dbReference>
<gene>
    <name evidence="7" type="primary">LOC108708338</name>
</gene>
<evidence type="ECO:0000256" key="4">
    <source>
        <dbReference type="SAM" id="Coils"/>
    </source>
</evidence>
<organism evidence="6 7">
    <name type="scientific">Xenopus laevis</name>
    <name type="common">African clawed frog</name>
    <dbReference type="NCBI Taxonomy" id="8355"/>
    <lineage>
        <taxon>Eukaryota</taxon>
        <taxon>Metazoa</taxon>
        <taxon>Chordata</taxon>
        <taxon>Craniata</taxon>
        <taxon>Vertebrata</taxon>
        <taxon>Euteleostomi</taxon>
        <taxon>Amphibia</taxon>
        <taxon>Batrachia</taxon>
        <taxon>Anura</taxon>
        <taxon>Pipoidea</taxon>
        <taxon>Pipidae</taxon>
        <taxon>Xenopodinae</taxon>
        <taxon>Xenopus</taxon>
        <taxon>Xenopus</taxon>
    </lineage>
</organism>
<dbReference type="GO" id="GO:0014013">
    <property type="term" value="P:regulation of gliogenesis"/>
    <property type="evidence" value="ECO:0000318"/>
    <property type="project" value="GO_Central"/>
</dbReference>
<dbReference type="RefSeq" id="XP_041438192.1">
    <property type="nucleotide sequence ID" value="XM_041582258.1"/>
</dbReference>
<feature type="domain" description="FERM" evidence="5">
    <location>
        <begin position="14"/>
        <end position="308"/>
    </location>
</feature>
<feature type="coiled-coil region" evidence="4">
    <location>
        <begin position="517"/>
        <end position="551"/>
    </location>
</feature>
<dbReference type="GO" id="GO:0003779">
    <property type="term" value="F:actin binding"/>
    <property type="evidence" value="ECO:0000318"/>
    <property type="project" value="GO_Central"/>
</dbReference>
<dbReference type="Pfam" id="PF20492">
    <property type="entry name" value="ERM_helical"/>
    <property type="match status" value="1"/>
</dbReference>
<dbReference type="InterPro" id="IPR000299">
    <property type="entry name" value="FERM_domain"/>
</dbReference>
<dbReference type="PROSITE" id="PS50057">
    <property type="entry name" value="FERM_3"/>
    <property type="match status" value="1"/>
</dbReference>
<dbReference type="Pfam" id="PF09380">
    <property type="entry name" value="FERM_C"/>
    <property type="match status" value="1"/>
</dbReference>
<dbReference type="Gene3D" id="1.20.5.450">
    <property type="match status" value="1"/>
</dbReference>
<dbReference type="GO" id="GO:0008285">
    <property type="term" value="P:negative regulation of cell population proliferation"/>
    <property type="evidence" value="ECO:0000318"/>
    <property type="project" value="GO_Central"/>
</dbReference>
<sequence>MSIRRLTRKQLKFFRVKVMTLDSEIELNCKMNWKGSVLFGSVCETLGLKESWFFGLQFTSNGMDTWLKLDKKILQQDLPKEEPTKFRFLAKFYPENVAEELVQDITRHLFFLQVKKQILDEEIHCSPEASVLLALYALQAKYGDYNPNIHQPGFLSKDELLPQRVLQQYQMTSEMWQEKITAWYAEHRGTDRNEAEMNYLKIAQDLDMYGMNYFPVLIYYQQANTDSAILLGVNAKGIHIFSKNNKIMPSKSFKWGDISNISYNYKRLKIAPINRKDGVFKFYSPEDKVNRLILDLCIGNHNLFITKRKVDSKDIQQMKNQAKLERTRKKIEHQNLIREKQLREDAERAKDDIERRLFQLEDEARQANEALIHSNEATELMAEKAQIAEEEAKLLAQNAVEARQEMQRLEIAVLSSKEELQLMEQKMREADMITVKLMKESDRRAKEAEKLEQDLHKAREAELIAKQRLMDLSSLCEPLVAKCFPPNVTDGVTDNRISLDASDTDIKRLSLEIEKERLDYLEKSRQIESQLNELKTELRTLKREDRQLSLQSLWNGTFRSKDHFHDTLWMETYGEQYRSPLFTTPSLQTMSTVSGSPDWGNNDIRTQPLLTQSSFSLGRASKRNIRQPFGNNFHCWDYDLTLINHKHC</sequence>
<dbReference type="SUPFAM" id="SSF48678">
    <property type="entry name" value="Moesin tail domain"/>
    <property type="match status" value="1"/>
</dbReference>
<dbReference type="InterPro" id="IPR035963">
    <property type="entry name" value="FERM_2"/>
</dbReference>
<dbReference type="Gene3D" id="3.10.20.90">
    <property type="entry name" value="Phosphatidylinositol 3-kinase Catalytic Subunit, Chain A, domain 1"/>
    <property type="match status" value="1"/>
</dbReference>
<dbReference type="PROSITE" id="PS00661">
    <property type="entry name" value="FERM_2"/>
    <property type="match status" value="1"/>
</dbReference>
<dbReference type="Proteomes" id="UP000186698">
    <property type="component" value="Chromosome 2L"/>
</dbReference>
<dbReference type="GeneID" id="108708338"/>
<dbReference type="InterPro" id="IPR008954">
    <property type="entry name" value="Moesin_tail_sf"/>
</dbReference>
<dbReference type="PRINTS" id="PR00661">
    <property type="entry name" value="ERMFAMILY"/>
</dbReference>
<dbReference type="CDD" id="cd14473">
    <property type="entry name" value="FERM_B-lobe"/>
    <property type="match status" value="1"/>
</dbReference>
<evidence type="ECO:0000259" key="5">
    <source>
        <dbReference type="PROSITE" id="PS50057"/>
    </source>
</evidence>
<dbReference type="Pfam" id="PF09379">
    <property type="entry name" value="FERM_N"/>
    <property type="match status" value="1"/>
</dbReference>
<dbReference type="GO" id="GO:0005178">
    <property type="term" value="F:integrin binding"/>
    <property type="evidence" value="ECO:0000318"/>
    <property type="project" value="GO_Central"/>
</dbReference>
<dbReference type="SUPFAM" id="SSF47031">
    <property type="entry name" value="Second domain of FERM"/>
    <property type="match status" value="1"/>
</dbReference>
<dbReference type="SUPFAM" id="SSF54236">
    <property type="entry name" value="Ubiquitin-like"/>
    <property type="match status" value="1"/>
</dbReference>
<dbReference type="FunFam" id="1.20.80.10:FF:000002">
    <property type="entry name" value="radixin isoform X1"/>
    <property type="match status" value="1"/>
</dbReference>
<keyword evidence="3" id="KW-0472">Membrane</keyword>
<name>A0A8J1M919_XENLA</name>
<dbReference type="Gene3D" id="1.20.80.10">
    <property type="match status" value="1"/>
</dbReference>
<dbReference type="GO" id="GO:0008360">
    <property type="term" value="P:regulation of cell shape"/>
    <property type="evidence" value="ECO:0000318"/>
    <property type="project" value="GO_Central"/>
</dbReference>
<dbReference type="SUPFAM" id="SSF50729">
    <property type="entry name" value="PH domain-like"/>
    <property type="match status" value="1"/>
</dbReference>
<dbReference type="InterPro" id="IPR019747">
    <property type="entry name" value="FERM_CS"/>
</dbReference>
<dbReference type="GO" id="GO:0045177">
    <property type="term" value="C:apical part of cell"/>
    <property type="evidence" value="ECO:0000318"/>
    <property type="project" value="GO_Central"/>
</dbReference>
<evidence type="ECO:0000256" key="3">
    <source>
        <dbReference type="ARBA" id="ARBA00023136"/>
    </source>
</evidence>
<keyword evidence="2" id="KW-1003">Cell membrane</keyword>
<dbReference type="GO" id="GO:0035330">
    <property type="term" value="P:regulation of hippo signaling"/>
    <property type="evidence" value="ECO:0000318"/>
    <property type="project" value="GO_Central"/>
</dbReference>
<dbReference type="GO" id="GO:2000643">
    <property type="term" value="P:positive regulation of early endosome to late endosome transport"/>
    <property type="evidence" value="ECO:0000318"/>
    <property type="project" value="GO_Central"/>
</dbReference>
<dbReference type="PANTHER" id="PTHR23281">
    <property type="entry name" value="MERLIN/MOESIN/EZRIN/RADIXIN"/>
    <property type="match status" value="1"/>
</dbReference>
<feature type="coiled-coil region" evidence="4">
    <location>
        <begin position="319"/>
        <end position="468"/>
    </location>
</feature>
<dbReference type="InterPro" id="IPR046810">
    <property type="entry name" value="ERM_helical"/>
</dbReference>
<reference evidence="7" key="1">
    <citation type="submission" date="2025-08" db="UniProtKB">
        <authorList>
            <consortium name="RefSeq"/>
        </authorList>
    </citation>
    <scope>IDENTIFICATION</scope>
    <source>
        <strain evidence="7">J_2021</strain>
        <tissue evidence="7">Erythrocytes</tissue>
    </source>
</reference>
<dbReference type="GO" id="GO:1902966">
    <property type="term" value="P:positive regulation of protein localization to early endosome"/>
    <property type="evidence" value="ECO:0000318"/>
    <property type="project" value="GO_Central"/>
</dbReference>
<dbReference type="GO" id="GO:0005912">
    <property type="term" value="C:adherens junction"/>
    <property type="evidence" value="ECO:0000318"/>
    <property type="project" value="GO_Central"/>
</dbReference>
<keyword evidence="4" id="KW-0175">Coiled coil</keyword>
<dbReference type="InterPro" id="IPR011259">
    <property type="entry name" value="ERM_C_dom"/>
</dbReference>
<dbReference type="InterPro" id="IPR019748">
    <property type="entry name" value="FERM_central"/>
</dbReference>
<dbReference type="InterPro" id="IPR018980">
    <property type="entry name" value="FERM_PH-like_C"/>
</dbReference>
<evidence type="ECO:0000313" key="6">
    <source>
        <dbReference type="Proteomes" id="UP000186698"/>
    </source>
</evidence>
<accession>A0A8J1M919</accession>
<dbReference type="InterPro" id="IPR029071">
    <property type="entry name" value="Ubiquitin-like_domsf"/>
</dbReference>
<dbReference type="SMART" id="SM01196">
    <property type="entry name" value="FERM_C"/>
    <property type="match status" value="1"/>
</dbReference>
<dbReference type="InterPro" id="IPR018979">
    <property type="entry name" value="FERM_N"/>
</dbReference>
<dbReference type="PROSITE" id="PS00660">
    <property type="entry name" value="FERM_1"/>
    <property type="match status" value="1"/>
</dbReference>
<dbReference type="InterPro" id="IPR000798">
    <property type="entry name" value="Ez/rad/moesin-like"/>
</dbReference>
<evidence type="ECO:0000256" key="1">
    <source>
        <dbReference type="ARBA" id="ARBA00004202"/>
    </source>
</evidence>
<dbReference type="GO" id="GO:0030175">
    <property type="term" value="C:filopodium"/>
    <property type="evidence" value="ECO:0000318"/>
    <property type="project" value="GO_Central"/>
</dbReference>
<protein>
    <submittedName>
        <fullName evidence="7">Merlin isoform X1</fullName>
    </submittedName>
</protein>